<feature type="transmembrane region" description="Helical" evidence="1">
    <location>
        <begin position="131"/>
        <end position="154"/>
    </location>
</feature>
<evidence type="ECO:0000313" key="3">
    <source>
        <dbReference type="Proteomes" id="UP001177003"/>
    </source>
</evidence>
<protein>
    <submittedName>
        <fullName evidence="2">Uncharacterized protein</fullName>
    </submittedName>
</protein>
<name>A0AA35V5A0_LACSI</name>
<dbReference type="AlphaFoldDB" id="A0AA35V5A0"/>
<keyword evidence="1" id="KW-1133">Transmembrane helix</keyword>
<keyword evidence="1" id="KW-0472">Membrane</keyword>
<dbReference type="Proteomes" id="UP001177003">
    <property type="component" value="Chromosome 2"/>
</dbReference>
<keyword evidence="1" id="KW-0812">Transmembrane</keyword>
<evidence type="ECO:0000313" key="2">
    <source>
        <dbReference type="EMBL" id="CAI9270754.1"/>
    </source>
</evidence>
<keyword evidence="3" id="KW-1185">Reference proteome</keyword>
<gene>
    <name evidence="2" type="ORF">LSALG_LOCUS11051</name>
</gene>
<evidence type="ECO:0000256" key="1">
    <source>
        <dbReference type="SAM" id="Phobius"/>
    </source>
</evidence>
<organism evidence="2 3">
    <name type="scientific">Lactuca saligna</name>
    <name type="common">Willowleaf lettuce</name>
    <dbReference type="NCBI Taxonomy" id="75948"/>
    <lineage>
        <taxon>Eukaryota</taxon>
        <taxon>Viridiplantae</taxon>
        <taxon>Streptophyta</taxon>
        <taxon>Embryophyta</taxon>
        <taxon>Tracheophyta</taxon>
        <taxon>Spermatophyta</taxon>
        <taxon>Magnoliopsida</taxon>
        <taxon>eudicotyledons</taxon>
        <taxon>Gunneridae</taxon>
        <taxon>Pentapetalae</taxon>
        <taxon>asterids</taxon>
        <taxon>campanulids</taxon>
        <taxon>Asterales</taxon>
        <taxon>Asteraceae</taxon>
        <taxon>Cichorioideae</taxon>
        <taxon>Cichorieae</taxon>
        <taxon>Lactucinae</taxon>
        <taxon>Lactuca</taxon>
    </lineage>
</organism>
<dbReference type="PANTHER" id="PTHR37203">
    <property type="match status" value="1"/>
</dbReference>
<dbReference type="PANTHER" id="PTHR37203:SF3">
    <property type="entry name" value="SLR0975 PROTEIN"/>
    <property type="match status" value="1"/>
</dbReference>
<reference evidence="2" key="1">
    <citation type="submission" date="2023-04" db="EMBL/GenBank/DDBJ databases">
        <authorList>
            <person name="Vijverberg K."/>
            <person name="Xiong W."/>
            <person name="Schranz E."/>
        </authorList>
    </citation>
    <scope>NUCLEOTIDE SEQUENCE</scope>
</reference>
<sequence>MGWVSNVCHLLFNCSSSSTPPLSSLSDFVPSVLPSMDLAFIPNFGSQSTENTEVVDCYGLTPPLILGILCSGPHKVRYGIRSRRFMVGLEASEIRKRKWKRHQGGRMATINLESRAALLAAEQVMHRKILVLIRSIMVLLGPMLWGTLLADIVIQMLGTDYARILHAIYAFPQVYKDVMQSMKQAWLQQM</sequence>
<accession>A0AA35V5A0</accession>
<dbReference type="EMBL" id="OX465078">
    <property type="protein sequence ID" value="CAI9270754.1"/>
    <property type="molecule type" value="Genomic_DNA"/>
</dbReference>
<proteinExistence type="predicted"/>